<dbReference type="EMBL" id="UFAJ01000400">
    <property type="protein sequence ID" value="SSD60607.1"/>
    <property type="molecule type" value="Genomic_DNA"/>
</dbReference>
<protein>
    <submittedName>
        <fullName evidence="2">Uncharacterized protein</fullName>
    </submittedName>
</protein>
<evidence type="ECO:0000256" key="1">
    <source>
        <dbReference type="SAM" id="MobiDB-lite"/>
    </source>
</evidence>
<proteinExistence type="predicted"/>
<evidence type="ECO:0000313" key="2">
    <source>
        <dbReference type="EMBL" id="SSD60607.1"/>
    </source>
</evidence>
<gene>
    <name evidence="2" type="ORF">SCODWIG_02368</name>
</gene>
<keyword evidence="3" id="KW-1185">Reference proteome</keyword>
<organism evidence="2 3">
    <name type="scientific">Saccharomycodes ludwigii</name>
    <dbReference type="NCBI Taxonomy" id="36035"/>
    <lineage>
        <taxon>Eukaryota</taxon>
        <taxon>Fungi</taxon>
        <taxon>Dikarya</taxon>
        <taxon>Ascomycota</taxon>
        <taxon>Saccharomycotina</taxon>
        <taxon>Saccharomycetes</taxon>
        <taxon>Saccharomycodales</taxon>
        <taxon>Saccharomycodaceae</taxon>
        <taxon>Saccharomycodes</taxon>
    </lineage>
</organism>
<feature type="compositionally biased region" description="Acidic residues" evidence="1">
    <location>
        <begin position="93"/>
        <end position="107"/>
    </location>
</feature>
<dbReference type="VEuPathDB" id="FungiDB:SCODWIG_02368"/>
<dbReference type="Proteomes" id="UP000262825">
    <property type="component" value="Unassembled WGS sequence"/>
</dbReference>
<sequence length="422" mass="49676">MSRNEISTNTNRLKSGLNFLLDCNIQKLLDIQFDVNFLLEKRINKVLQQNLQLKKYHTSKLSFVDHGNYTGVSSLKHKDIKDTKQEALKRREEEEEEEEEEEGLLYDSEELISTQLTPPLKKSRNNKSLYNQGVHVHNTSDIVMPKKDGVNNDNNVYKSESQDSEIKSTQETLSFSSPLKFGESLEISNGCHSKNGIIDNDLDEIHKNLTNRFQEDNFYFDANSSEFFNKPKIQNYCRERTNVLKNSSPEPSKPINKPSRKQTIYDLNYNPRTKKPWILEDFKENPHFKKLNGYNKDRKGNYILEKLDDLVKGVVTKDDRMQYNFPNLRCRSDSPPGYGRMDFPTTQEDIDDREEANKILFNKTKGRLLWALNEQIPWEEREFHFRSNRLNKIAQYGNFHYQENNLQIFQRPSRKRTGKRKG</sequence>
<evidence type="ECO:0000313" key="3">
    <source>
        <dbReference type="Proteomes" id="UP000262825"/>
    </source>
</evidence>
<accession>A0A376B7D3</accession>
<dbReference type="AlphaFoldDB" id="A0A376B7D3"/>
<reference evidence="3" key="1">
    <citation type="submission" date="2018-06" db="EMBL/GenBank/DDBJ databases">
        <authorList>
            <person name="Guldener U."/>
        </authorList>
    </citation>
    <scope>NUCLEOTIDE SEQUENCE [LARGE SCALE GENOMIC DNA]</scope>
    <source>
        <strain evidence="3">UTAD17</strain>
    </source>
</reference>
<name>A0A376B7D3_9ASCO</name>
<feature type="region of interest" description="Disordered" evidence="1">
    <location>
        <begin position="86"/>
        <end position="107"/>
    </location>
</feature>